<accession>A0AAV2QW48</accession>
<comment type="caution">
    <text evidence="1">The sequence shown here is derived from an EMBL/GenBank/DDBJ whole genome shotgun (WGS) entry which is preliminary data.</text>
</comment>
<dbReference type="EMBL" id="CAXKWB010010714">
    <property type="protein sequence ID" value="CAL4098971.1"/>
    <property type="molecule type" value="Genomic_DNA"/>
</dbReference>
<protein>
    <submittedName>
        <fullName evidence="1">Uncharacterized protein</fullName>
    </submittedName>
</protein>
<gene>
    <name evidence="1" type="ORF">MNOR_LOCUS16365</name>
</gene>
<evidence type="ECO:0000313" key="2">
    <source>
        <dbReference type="Proteomes" id="UP001497623"/>
    </source>
</evidence>
<dbReference type="AlphaFoldDB" id="A0AAV2QW48"/>
<proteinExistence type="predicted"/>
<name>A0AAV2QW48_MEGNR</name>
<evidence type="ECO:0000313" key="1">
    <source>
        <dbReference type="EMBL" id="CAL4098971.1"/>
    </source>
</evidence>
<reference evidence="1 2" key="1">
    <citation type="submission" date="2024-05" db="EMBL/GenBank/DDBJ databases">
        <authorList>
            <person name="Wallberg A."/>
        </authorList>
    </citation>
    <scope>NUCLEOTIDE SEQUENCE [LARGE SCALE GENOMIC DNA]</scope>
</reference>
<sequence length="143" mass="15606">MSPVSNECCHIRCKGLLNSAAHFCSKITGKWSGLGAESLFIFSISVTIISSVKSISVNCTILGSSETLKNSLGFPILLFTSGSEKLDEYWCSSFSDISLGRVISCSSILNGPMVFSSMCKKVFRISFHINYCFCLFVISFPLV</sequence>
<keyword evidence="2" id="KW-1185">Reference proteome</keyword>
<organism evidence="1 2">
    <name type="scientific">Meganyctiphanes norvegica</name>
    <name type="common">Northern krill</name>
    <name type="synonym">Thysanopoda norvegica</name>
    <dbReference type="NCBI Taxonomy" id="48144"/>
    <lineage>
        <taxon>Eukaryota</taxon>
        <taxon>Metazoa</taxon>
        <taxon>Ecdysozoa</taxon>
        <taxon>Arthropoda</taxon>
        <taxon>Crustacea</taxon>
        <taxon>Multicrustacea</taxon>
        <taxon>Malacostraca</taxon>
        <taxon>Eumalacostraca</taxon>
        <taxon>Eucarida</taxon>
        <taxon>Euphausiacea</taxon>
        <taxon>Euphausiidae</taxon>
        <taxon>Meganyctiphanes</taxon>
    </lineage>
</organism>
<dbReference type="Proteomes" id="UP001497623">
    <property type="component" value="Unassembled WGS sequence"/>
</dbReference>